<evidence type="ECO:0000313" key="1">
    <source>
        <dbReference type="EMBL" id="KAF3845294.1"/>
    </source>
</evidence>
<proteinExistence type="predicted"/>
<evidence type="ECO:0000313" key="2">
    <source>
        <dbReference type="Proteomes" id="UP000518266"/>
    </source>
</evidence>
<name>A0A7J5Y787_DISMA</name>
<dbReference type="Proteomes" id="UP000518266">
    <property type="component" value="Unassembled WGS sequence"/>
</dbReference>
<sequence>MFPHRDTAEPCLTGQAVVALQLRGLHGPLLLLRQGAGLAEGGQQRGKGLDLRVSKHPAQPLDLQQSAVVLPDRLPVLLILVALGSLALEVQSPPHHVPRFIEGGLFEHGGSMVPLELLLLLLLDPRIFAPARRLSALPRGSTVRESGLNHTHIVLLGISLYDISPVARLFTSPLRVNRARCCCCCSGSSSPSRRLVDKHKASGPMGVLQQEEEDSMKTSSNYDRMHTDDVLFVRLLFTSVMASVDFRDNLLGISWVDSGWVPILNPGNVLDYFSERSNPSTTAPVTTRW</sequence>
<gene>
    <name evidence="1" type="ORF">F7725_008457</name>
</gene>
<dbReference type="EMBL" id="JAAKFY010000015">
    <property type="protein sequence ID" value="KAF3845294.1"/>
    <property type="molecule type" value="Genomic_DNA"/>
</dbReference>
<keyword evidence="2" id="KW-1185">Reference proteome</keyword>
<organism evidence="1 2">
    <name type="scientific">Dissostichus mawsoni</name>
    <name type="common">Antarctic cod</name>
    <dbReference type="NCBI Taxonomy" id="36200"/>
    <lineage>
        <taxon>Eukaryota</taxon>
        <taxon>Metazoa</taxon>
        <taxon>Chordata</taxon>
        <taxon>Craniata</taxon>
        <taxon>Vertebrata</taxon>
        <taxon>Euteleostomi</taxon>
        <taxon>Actinopterygii</taxon>
        <taxon>Neopterygii</taxon>
        <taxon>Teleostei</taxon>
        <taxon>Neoteleostei</taxon>
        <taxon>Acanthomorphata</taxon>
        <taxon>Eupercaria</taxon>
        <taxon>Perciformes</taxon>
        <taxon>Notothenioidei</taxon>
        <taxon>Nototheniidae</taxon>
        <taxon>Dissostichus</taxon>
    </lineage>
</organism>
<accession>A0A7J5Y787</accession>
<dbReference type="AlphaFoldDB" id="A0A7J5Y787"/>
<protein>
    <submittedName>
        <fullName evidence="1">Uncharacterized protein</fullName>
    </submittedName>
</protein>
<comment type="caution">
    <text evidence="1">The sequence shown here is derived from an EMBL/GenBank/DDBJ whole genome shotgun (WGS) entry which is preliminary data.</text>
</comment>
<dbReference type="OrthoDB" id="344220at2759"/>
<reference evidence="1 2" key="1">
    <citation type="submission" date="2020-03" db="EMBL/GenBank/DDBJ databases">
        <title>Dissostichus mawsoni Genome sequencing and assembly.</title>
        <authorList>
            <person name="Park H."/>
        </authorList>
    </citation>
    <scope>NUCLEOTIDE SEQUENCE [LARGE SCALE GENOMIC DNA]</scope>
    <source>
        <strain evidence="1">DM0001</strain>
        <tissue evidence="1">Muscle</tissue>
    </source>
</reference>